<keyword evidence="1" id="KW-0677">Repeat</keyword>
<reference evidence="5" key="2">
    <citation type="submission" date="2023-05" db="EMBL/GenBank/DDBJ databases">
        <authorList>
            <consortium name="Lawrence Berkeley National Laboratory"/>
            <person name="Steindorff A."/>
            <person name="Hensen N."/>
            <person name="Bonometti L."/>
            <person name="Westerberg I."/>
            <person name="Brannstrom I.O."/>
            <person name="Guillou S."/>
            <person name="Cros-Aarteil S."/>
            <person name="Calhoun S."/>
            <person name="Haridas S."/>
            <person name="Kuo A."/>
            <person name="Mondo S."/>
            <person name="Pangilinan J."/>
            <person name="Riley R."/>
            <person name="Labutti K."/>
            <person name="Andreopoulos B."/>
            <person name="Lipzen A."/>
            <person name="Chen C."/>
            <person name="Yanf M."/>
            <person name="Daum C."/>
            <person name="Ng V."/>
            <person name="Clum A."/>
            <person name="Ohm R."/>
            <person name="Martin F."/>
            <person name="Silar P."/>
            <person name="Natvig D."/>
            <person name="Lalanne C."/>
            <person name="Gautier V."/>
            <person name="Ament-Velasquez S.L."/>
            <person name="Kruys A."/>
            <person name="Hutchinson M.I."/>
            <person name="Powell A.J."/>
            <person name="Barry K."/>
            <person name="Miller A.N."/>
            <person name="Grigoriev I.V."/>
            <person name="Debuchy R."/>
            <person name="Gladieux P."/>
            <person name="Thoren M.H."/>
            <person name="Johannesson H."/>
        </authorList>
    </citation>
    <scope>NUCLEOTIDE SEQUENCE</scope>
    <source>
        <strain evidence="5">CBS 315.58</strain>
    </source>
</reference>
<accession>A0AAN7AUB6</accession>
<dbReference type="Gene3D" id="3.40.50.300">
    <property type="entry name" value="P-loop containing nucleotide triphosphate hydrolases"/>
    <property type="match status" value="1"/>
</dbReference>
<reference evidence="5" key="1">
    <citation type="journal article" date="2023" name="Mol. Phylogenet. Evol.">
        <title>Genome-scale phylogeny and comparative genomics of the fungal order Sordariales.</title>
        <authorList>
            <person name="Hensen N."/>
            <person name="Bonometti L."/>
            <person name="Westerberg I."/>
            <person name="Brannstrom I.O."/>
            <person name="Guillou S."/>
            <person name="Cros-Aarteil S."/>
            <person name="Calhoun S."/>
            <person name="Haridas S."/>
            <person name="Kuo A."/>
            <person name="Mondo S."/>
            <person name="Pangilinan J."/>
            <person name="Riley R."/>
            <person name="LaButti K."/>
            <person name="Andreopoulos B."/>
            <person name="Lipzen A."/>
            <person name="Chen C."/>
            <person name="Yan M."/>
            <person name="Daum C."/>
            <person name="Ng V."/>
            <person name="Clum A."/>
            <person name="Steindorff A."/>
            <person name="Ohm R.A."/>
            <person name="Martin F."/>
            <person name="Silar P."/>
            <person name="Natvig D.O."/>
            <person name="Lalanne C."/>
            <person name="Gautier V."/>
            <person name="Ament-Velasquez S.L."/>
            <person name="Kruys A."/>
            <person name="Hutchinson M.I."/>
            <person name="Powell A.J."/>
            <person name="Barry K."/>
            <person name="Miller A.N."/>
            <person name="Grigoriev I.V."/>
            <person name="Debuchy R."/>
            <person name="Gladieux P."/>
            <person name="Hiltunen Thoren M."/>
            <person name="Johannesson H."/>
        </authorList>
    </citation>
    <scope>NUCLEOTIDE SEQUENCE</scope>
    <source>
        <strain evidence="5">CBS 315.58</strain>
    </source>
</reference>
<protein>
    <recommendedName>
        <fullName evidence="7">NACHT domain-containing protein</fullName>
    </recommendedName>
</protein>
<feature type="domain" description="DUF7791" evidence="4">
    <location>
        <begin position="568"/>
        <end position="696"/>
    </location>
</feature>
<keyword evidence="6" id="KW-1185">Reference proteome</keyword>
<dbReference type="InterPro" id="IPR056884">
    <property type="entry name" value="NPHP3-like_N"/>
</dbReference>
<dbReference type="Pfam" id="PF25053">
    <property type="entry name" value="DUF7791"/>
    <property type="match status" value="1"/>
</dbReference>
<evidence type="ECO:0008006" key="7">
    <source>
        <dbReference type="Google" id="ProtNLM"/>
    </source>
</evidence>
<keyword evidence="2" id="KW-0175">Coiled coil</keyword>
<feature type="domain" description="Nephrocystin 3-like N-terminal" evidence="3">
    <location>
        <begin position="278"/>
        <end position="447"/>
    </location>
</feature>
<evidence type="ECO:0000259" key="3">
    <source>
        <dbReference type="Pfam" id="PF24883"/>
    </source>
</evidence>
<sequence>MDPLTSLSLVANIAAFVDFGFKIVAAARQVKSSATGTTTTNANAEVLTINLRAIAAKIKDSRFTGDSASNDPRLSSLVAECERLSEELLRLLSSLKAKKPGSRRHVLSIAFRNMMKRSERDELEARLDRCRNQLQLEIAQRTSEKSLQRLESIAATGECQTNELNAIKHSLHDLHQLHSPTATKLDTASFQGLTALLKLCGQAFESVALSKLLASIGFEKMTDRLENIAEAHATTFNWLLDASEAVDPKASLGNLESAEAQEWLRFTQVQDLYRKTSRETLTSWLAKGNGIFHIFGKPGSGKSTLLKHLLRHPIAQSLLEDWAGKKMLVKCSFFFWKGGSDGQKTFSGLYRSLLCSVLKQCPELAPIILPAPWQASLQGANVEMTDSQARAAFLDIIGQDEVFTHRKFVLFIDGLDEFEGDDVALVRTLLGWTQLRPESIKICVSSRELPLFQERFSSYPKLRLHEVTSLDIMGFVKSTLEENEDLSSAIDHSLTLRLGQKIIQKAEGVFLWVSLVLRVVERGLLHEDDPRDLEAKIDGLPSELEELFGVIFKAIETESHPIDRRRAMITLSLCMTRTKCYLADLLLYQLSFLDDYESDCDFLFKIPGPEVVAEDEERLRRCRKQVNGRCRGLVSVTSPSPSEPEDVIPKRRAELVTITHRSLLEFFARPEVSAVVEFQTRGFNTTQFSCRSFVAQQITELDPESLSENDIYRDVLTLLKIAWGAGRIDTSTVTQVLLDLERIPFLSSSLNNSRGDQSHEMDYIWPFLWREGSMSHFQATDMENRTVAQMIIFLAMKYGLPELLAPSEALKGGLIAQAAQNIGPQQLFMRIFDTMVGMRRNSWDEKDLTIYDRLLKCLAMCLHDGASPNKAVNWKHSNFAEDTNYATLWEILIWTSLCGCNRLNIYELGRQKLITCLLPIWVFFLAYGADTEFRLKVETRHSVEVYQDLISVVGLFGKDEEERFTPIFIPPSQNAAVDLAARQKGVLSLSDLVCLLFPNDFEKLLPLIDQDANTTEHRTNRSLEVLRSFGLDLDHWSPPLPAHNSPLFPEIEGCSVNKTILLRGVYSINDPERGVVVYSKEGIASLDPSNPIHANASLID</sequence>
<gene>
    <name evidence="5" type="ORF">QBC40DRAFT_88698</name>
</gene>
<proteinExistence type="predicted"/>
<dbReference type="EMBL" id="MU863939">
    <property type="protein sequence ID" value="KAK4198922.1"/>
    <property type="molecule type" value="Genomic_DNA"/>
</dbReference>
<dbReference type="InterPro" id="IPR027417">
    <property type="entry name" value="P-loop_NTPase"/>
</dbReference>
<organism evidence="5 6">
    <name type="scientific">Triangularia verruculosa</name>
    <dbReference type="NCBI Taxonomy" id="2587418"/>
    <lineage>
        <taxon>Eukaryota</taxon>
        <taxon>Fungi</taxon>
        <taxon>Dikarya</taxon>
        <taxon>Ascomycota</taxon>
        <taxon>Pezizomycotina</taxon>
        <taxon>Sordariomycetes</taxon>
        <taxon>Sordariomycetidae</taxon>
        <taxon>Sordariales</taxon>
        <taxon>Podosporaceae</taxon>
        <taxon>Triangularia</taxon>
    </lineage>
</organism>
<evidence type="ECO:0000259" key="4">
    <source>
        <dbReference type="Pfam" id="PF25053"/>
    </source>
</evidence>
<feature type="coiled-coil region" evidence="2">
    <location>
        <begin position="78"/>
        <end position="140"/>
    </location>
</feature>
<name>A0AAN7AUB6_9PEZI</name>
<dbReference type="Pfam" id="PF24883">
    <property type="entry name" value="NPHP3_N"/>
    <property type="match status" value="1"/>
</dbReference>
<evidence type="ECO:0000313" key="5">
    <source>
        <dbReference type="EMBL" id="KAK4198922.1"/>
    </source>
</evidence>
<dbReference type="PANTHER" id="PTHR10039:SF5">
    <property type="entry name" value="NACHT DOMAIN-CONTAINING PROTEIN"/>
    <property type="match status" value="1"/>
</dbReference>
<dbReference type="PANTHER" id="PTHR10039">
    <property type="entry name" value="AMELOGENIN"/>
    <property type="match status" value="1"/>
</dbReference>
<dbReference type="AlphaFoldDB" id="A0AAN7AUB6"/>
<comment type="caution">
    <text evidence="5">The sequence shown here is derived from an EMBL/GenBank/DDBJ whole genome shotgun (WGS) entry which is preliminary data.</text>
</comment>
<dbReference type="SUPFAM" id="SSF52540">
    <property type="entry name" value="P-loop containing nucleoside triphosphate hydrolases"/>
    <property type="match status" value="1"/>
</dbReference>
<dbReference type="InterPro" id="IPR056693">
    <property type="entry name" value="DUF7791"/>
</dbReference>
<evidence type="ECO:0000256" key="1">
    <source>
        <dbReference type="ARBA" id="ARBA00022737"/>
    </source>
</evidence>
<evidence type="ECO:0000313" key="6">
    <source>
        <dbReference type="Proteomes" id="UP001303160"/>
    </source>
</evidence>
<evidence type="ECO:0000256" key="2">
    <source>
        <dbReference type="SAM" id="Coils"/>
    </source>
</evidence>
<dbReference type="Proteomes" id="UP001303160">
    <property type="component" value="Unassembled WGS sequence"/>
</dbReference>